<evidence type="ECO:0000313" key="3">
    <source>
        <dbReference type="EMBL" id="PNH04322.1"/>
    </source>
</evidence>
<organism evidence="3 4">
    <name type="scientific">Tetrabaena socialis</name>
    <dbReference type="NCBI Taxonomy" id="47790"/>
    <lineage>
        <taxon>Eukaryota</taxon>
        <taxon>Viridiplantae</taxon>
        <taxon>Chlorophyta</taxon>
        <taxon>core chlorophytes</taxon>
        <taxon>Chlorophyceae</taxon>
        <taxon>CS clade</taxon>
        <taxon>Chlamydomonadales</taxon>
        <taxon>Tetrabaenaceae</taxon>
        <taxon>Tetrabaena</taxon>
    </lineage>
</organism>
<feature type="domain" description="Protein kinase" evidence="2">
    <location>
        <begin position="85"/>
        <end position="164"/>
    </location>
</feature>
<dbReference type="Proteomes" id="UP000236333">
    <property type="component" value="Unassembled WGS sequence"/>
</dbReference>
<accession>A0A2J7ZVM4</accession>
<evidence type="ECO:0000313" key="4">
    <source>
        <dbReference type="Proteomes" id="UP000236333"/>
    </source>
</evidence>
<dbReference type="SUPFAM" id="SSF56112">
    <property type="entry name" value="Protein kinase-like (PK-like)"/>
    <property type="match status" value="1"/>
</dbReference>
<gene>
    <name evidence="3" type="ORF">TSOC_009512</name>
</gene>
<evidence type="ECO:0000259" key="2">
    <source>
        <dbReference type="PROSITE" id="PS50011"/>
    </source>
</evidence>
<dbReference type="EMBL" id="PGGS01000400">
    <property type="protein sequence ID" value="PNH04322.1"/>
    <property type="molecule type" value="Genomic_DNA"/>
</dbReference>
<reference evidence="3 4" key="1">
    <citation type="journal article" date="2017" name="Mol. Biol. Evol.">
        <title>The 4-celled Tetrabaena socialis nuclear genome reveals the essential components for genetic control of cell number at the origin of multicellularity in the volvocine lineage.</title>
        <authorList>
            <person name="Featherston J."/>
            <person name="Arakaki Y."/>
            <person name="Hanschen E.R."/>
            <person name="Ferris P.J."/>
            <person name="Michod R.E."/>
            <person name="Olson B.J.S.C."/>
            <person name="Nozaki H."/>
            <person name="Durand P.M."/>
        </authorList>
    </citation>
    <scope>NUCLEOTIDE SEQUENCE [LARGE SCALE GENOMIC DNA]</scope>
    <source>
        <strain evidence="3 4">NIES-571</strain>
    </source>
</reference>
<evidence type="ECO:0000256" key="1">
    <source>
        <dbReference type="SAM" id="MobiDB-lite"/>
    </source>
</evidence>
<feature type="compositionally biased region" description="Polar residues" evidence="1">
    <location>
        <begin position="16"/>
        <end position="29"/>
    </location>
</feature>
<protein>
    <recommendedName>
        <fullName evidence="2">Protein kinase domain-containing protein</fullName>
    </recommendedName>
</protein>
<feature type="region of interest" description="Disordered" evidence="1">
    <location>
        <begin position="1"/>
        <end position="42"/>
    </location>
</feature>
<dbReference type="Gene3D" id="3.30.200.20">
    <property type="entry name" value="Phosphorylase Kinase, domain 1"/>
    <property type="match status" value="1"/>
</dbReference>
<dbReference type="PROSITE" id="PS50011">
    <property type="entry name" value="PROTEIN_KINASE_DOM"/>
    <property type="match status" value="1"/>
</dbReference>
<name>A0A2J7ZVM4_9CHLO</name>
<comment type="caution">
    <text evidence="3">The sequence shown here is derived from an EMBL/GenBank/DDBJ whole genome shotgun (WGS) entry which is preliminary data.</text>
</comment>
<keyword evidence="4" id="KW-1185">Reference proteome</keyword>
<dbReference type="GO" id="GO:0004672">
    <property type="term" value="F:protein kinase activity"/>
    <property type="evidence" value="ECO:0007669"/>
    <property type="project" value="InterPro"/>
</dbReference>
<dbReference type="GO" id="GO:0005524">
    <property type="term" value="F:ATP binding"/>
    <property type="evidence" value="ECO:0007669"/>
    <property type="project" value="InterPro"/>
</dbReference>
<sequence>MGQCVSKPPDGLTYTAPPNASSTATSTYRGQHQQQQSLAGGGGNAAAAAASYAPEASAAQQHAALSKRSFRSSNRSVVESLASIYQVKAVLGSGCEGKTWLTQDLSTGALWAVKMVKLPLHTKMVQAIFREIRIQSELGEGHINIITPQHLSAHSSSHLTSHLS</sequence>
<dbReference type="OrthoDB" id="528861at2759"/>
<dbReference type="AlphaFoldDB" id="A0A2J7ZVM4"/>
<dbReference type="InterPro" id="IPR000719">
    <property type="entry name" value="Prot_kinase_dom"/>
</dbReference>
<proteinExistence type="predicted"/>
<dbReference type="InterPro" id="IPR011009">
    <property type="entry name" value="Kinase-like_dom_sf"/>
</dbReference>